<dbReference type="InterPro" id="IPR000237">
    <property type="entry name" value="GRIP_dom"/>
</dbReference>
<accession>A0A8B6BEW0</accession>
<sequence>MSWIGGSLSSITGQLSNLTKDILTEGTEETSDQGTELIIAKEKIQDCQNIITTLNSENERLKQLNHDLEEKAESSELQINTISQQYRQLLEERQAEIKKLKDDHHELLLHQSTTDYGQQKTEYGEYNMSDGAQDELDFSDSINMQHEINNLRKENRRLQTQCNQLKALSNSSSNVSTDNKHQKEIEDLQKKLKEVTQQLETENENHQHEVASLQDVHRQKASILRKKFKDEITQYKQKINELEDGSGNGDQQHVVVKESTEWKQLEEKLKSLELDHNKLKRDHEIVCQELKHAKNQLLDQLDSNHQQELKTEINDLEGEQDRVFSEADSMVTDLGKTQQQNSTSAVLESIEKENLLLKKKNLELQEQLIILEKSVNTLTEEKNIYSSNGSDLEQIQQFEAIKSDLESEKEALEMVLMDLRSQLKEKEEDLEEVKAKLMKQESDYQFLKQQKDKMEESFNETKMELSNTEFIISSLEMEKESLEKTLNESNLEGGEDSQKLKDELLNKSQLIEELASEKTELETSLEELDAQHEEAMNQVISLRNDLSGKVESLQTKVKELSDLRDQLIEEKKCQEKELQDLTGVKDQLSGQVQGQTAELEDLKSIKGQLEAQIISQQAQMTELKETMEKLKVQIDDKEKEKNDRQTDEAEVVNKLKISIEEKDQKIKDLSSSLNTLQKENTEFIKSLEDKTNELQEVLSSVEGLTRERDELTKSLEDKEKLVLSFERKIKEKDENISSMEEKYNFVNEKLQQGSEAETSDFLQRISGLQDTLTQKEELINNLNSESHNFTAEKDKLEKMVNKLLEEREATDKKLTEMKEKFNNGAMTINNLHMDVKDMKERLSQADSDLNDKSQKIKQIREEYETCTQTLSELKNENNLLKQTLEASRDDQEKLKLSEDVVKLKTDLEEKTIELVALIEKNNKLEKIETEFLEFKEEAEKQISDLTESVSGKDEEIINFREDIAILKVELEDKVEFLMTENLSLENKVKHLNEAIDGKVQYYETLIKDLKSGGEVSVPITEEIKTLTKLNKEKDTVIQNLTDEIDRLKASVLSESDTLTTCDSFDFVAKEQTISDLREDILSLSAENELCQSKIQEQMLQIEELKQNDEKSKLDSRNLSSEHNLATETISRLQKEIELLQGTIQDQKAGITELNDKCQDQLHLLKERESQLNKEEGILVLLRQSLIEKDQQIEFLDKQMKKATLLIPEERRRLLDEDDVRDFSLLALEYPEKKAIEDVEKGTLEQGEKEEVREEMVRKSASQEETGRNIEENGRDFEETESRNVIEEMEKLQSLIKQKDDVINNLQSNNASLLKMLESKSVSSNDKTVVDIHRLENEVRSLKLEREQIMAVMNEKSREASSLKSEVHRLMNVVAASKSAIDKLQKDMIQGPDVNGDKDDMHKQALQNLSRLIRDKDLEVESLKQKNETLLTVLQESSSSGSELSTLMQDKDNLAKQLKVLQDERDQMVLFVNQKHEESLKYHQEVQRLTQYINTEMEKHNKIQQEYANLAPQFEDKQQALLKAQNELINYRQKYTELEVKYGEMVQKVNTSGTVDVSSYNTKTDELKHTQEKLKELNESLRETEQKVTALHQQNVEYEEVIVKRDAELHSMRKQVDTLTFQLQGAEGELSDLEQEHSKSEKETSDNISHMQMLKESNNRLTLEVQDREFEIKSLQEKMQTLTSVVHGQKDEEGQLNKLLEENESVMAQVKELQHERHQTIMALKQRQIETQELQRECQKLKEKEVKYAKELERLRGHLLQMEEAYTKDALESEEREKDLRNRLASAEEKVLSSSSAVQSASQQAVHQVESLQQQLHTVASQRDQAYLQLSSLQDQCQQYAVSLSNLQLVLEQFQREKDTQVSGEVEKYQRENEKLKKTVTELSAELELVKEKLSDAEDGLEAAARLHQQLDKCDQIIAALKEEVQIREATLKNAEVEISDLRNSKDSKVDKLVIKSMFLGYFTAPKNKRDDVLHTIGSVLNFTPQEFEKITGDTAKGGWMSGLLRFGGTPVATPPTTPTRRHTVTAADTPDRSFSELFVKFLETESSPKQTMRLPAEEMAADVQRHHKPVFNPFTAPRHVNNEGRQPHDERHLLMPSSPLSSTLPVFSPAMDTSRPTQPKTSSAYLNDVLKSS</sequence>
<feature type="compositionally biased region" description="Basic and acidic residues" evidence="5">
    <location>
        <begin position="2080"/>
        <end position="2093"/>
    </location>
</feature>
<dbReference type="PROSITE" id="PS50913">
    <property type="entry name" value="GRIP"/>
    <property type="match status" value="1"/>
</dbReference>
<evidence type="ECO:0000256" key="3">
    <source>
        <dbReference type="ARBA" id="ARBA00023054"/>
    </source>
</evidence>
<name>A0A8B6BEW0_MYTGA</name>
<dbReference type="Gene3D" id="1.10.287.1490">
    <property type="match status" value="1"/>
</dbReference>
<dbReference type="EMBL" id="UYJE01000058">
    <property type="protein sequence ID" value="VDH89784.1"/>
    <property type="molecule type" value="Genomic_DNA"/>
</dbReference>
<feature type="coiled-coil region" evidence="4">
    <location>
        <begin position="1030"/>
        <end position="1057"/>
    </location>
</feature>
<evidence type="ECO:0000256" key="5">
    <source>
        <dbReference type="SAM" id="MobiDB-lite"/>
    </source>
</evidence>
<dbReference type="GO" id="GO:0007030">
    <property type="term" value="P:Golgi organization"/>
    <property type="evidence" value="ECO:0007669"/>
    <property type="project" value="TreeGrafter"/>
</dbReference>
<feature type="coiled-coil region" evidence="4">
    <location>
        <begin position="1405"/>
        <end position="1463"/>
    </location>
</feature>
<dbReference type="PANTHER" id="PTHR18921:SF2">
    <property type="entry name" value="THYROID RECEPTOR-INTERACTING PROTEIN 11"/>
    <property type="match status" value="1"/>
</dbReference>
<dbReference type="GO" id="GO:0031267">
    <property type="term" value="F:small GTPase binding"/>
    <property type="evidence" value="ECO:0007669"/>
    <property type="project" value="TreeGrafter"/>
</dbReference>
<keyword evidence="8" id="KW-1185">Reference proteome</keyword>
<evidence type="ECO:0000256" key="2">
    <source>
        <dbReference type="ARBA" id="ARBA00023034"/>
    </source>
</evidence>
<proteinExistence type="predicted"/>
<dbReference type="Proteomes" id="UP000596742">
    <property type="component" value="Unassembled WGS sequence"/>
</dbReference>
<feature type="coiled-coil region" evidence="4">
    <location>
        <begin position="44"/>
        <end position="110"/>
    </location>
</feature>
<feature type="domain" description="GRIP" evidence="6">
    <location>
        <begin position="1944"/>
        <end position="1993"/>
    </location>
</feature>
<evidence type="ECO:0000313" key="7">
    <source>
        <dbReference type="EMBL" id="VDH89784.1"/>
    </source>
</evidence>
<evidence type="ECO:0000256" key="1">
    <source>
        <dbReference type="ARBA" id="ARBA00004555"/>
    </source>
</evidence>
<feature type="compositionally biased region" description="Basic and acidic residues" evidence="5">
    <location>
        <begin position="1633"/>
        <end position="1644"/>
    </location>
</feature>
<feature type="compositionally biased region" description="Low complexity" evidence="5">
    <location>
        <begin position="2094"/>
        <end position="2109"/>
    </location>
</feature>
<comment type="subcellular location">
    <subcellularLocation>
        <location evidence="1">Golgi apparatus</location>
    </subcellularLocation>
</comment>
<evidence type="ECO:0000256" key="4">
    <source>
        <dbReference type="SAM" id="Coils"/>
    </source>
</evidence>
<dbReference type="GO" id="GO:0005794">
    <property type="term" value="C:Golgi apparatus"/>
    <property type="evidence" value="ECO:0007669"/>
    <property type="project" value="UniProtKB-SubCell"/>
</dbReference>
<organism evidence="7 8">
    <name type="scientific">Mytilus galloprovincialis</name>
    <name type="common">Mediterranean mussel</name>
    <dbReference type="NCBI Taxonomy" id="29158"/>
    <lineage>
        <taxon>Eukaryota</taxon>
        <taxon>Metazoa</taxon>
        <taxon>Spiralia</taxon>
        <taxon>Lophotrochozoa</taxon>
        <taxon>Mollusca</taxon>
        <taxon>Bivalvia</taxon>
        <taxon>Autobranchia</taxon>
        <taxon>Pteriomorphia</taxon>
        <taxon>Mytilida</taxon>
        <taxon>Mytiloidea</taxon>
        <taxon>Mytilidae</taxon>
        <taxon>Mytilinae</taxon>
        <taxon>Mytilus</taxon>
    </lineage>
</organism>
<keyword evidence="3 4" id="KW-0175">Coiled coil</keyword>
<dbReference type="PANTHER" id="PTHR18921">
    <property type="entry name" value="MYOSIN HEAVY CHAIN - RELATED"/>
    <property type="match status" value="1"/>
</dbReference>
<reference evidence="7" key="1">
    <citation type="submission" date="2018-11" db="EMBL/GenBank/DDBJ databases">
        <authorList>
            <person name="Alioto T."/>
            <person name="Alioto T."/>
        </authorList>
    </citation>
    <scope>NUCLEOTIDE SEQUENCE</scope>
</reference>
<dbReference type="OrthoDB" id="425925at2759"/>
<keyword evidence="2" id="KW-0333">Golgi apparatus</keyword>
<evidence type="ECO:0000313" key="8">
    <source>
        <dbReference type="Proteomes" id="UP000596742"/>
    </source>
</evidence>
<feature type="region of interest" description="Disordered" evidence="5">
    <location>
        <begin position="2071"/>
        <end position="2122"/>
    </location>
</feature>
<dbReference type="GO" id="GO:0006888">
    <property type="term" value="P:endoplasmic reticulum to Golgi vesicle-mediated transport"/>
    <property type="evidence" value="ECO:0007669"/>
    <property type="project" value="TreeGrafter"/>
</dbReference>
<comment type="caution">
    <text evidence="7">The sequence shown here is derived from an EMBL/GenBank/DDBJ whole genome shotgun (WGS) entry which is preliminary data.</text>
</comment>
<feature type="coiled-coil region" evidence="4">
    <location>
        <begin position="1087"/>
        <end position="1174"/>
    </location>
</feature>
<feature type="region of interest" description="Disordered" evidence="5">
    <location>
        <begin position="1628"/>
        <end position="1648"/>
    </location>
</feature>
<protein>
    <recommendedName>
        <fullName evidence="6">GRIP domain-containing protein</fullName>
    </recommendedName>
</protein>
<feature type="coiled-coil region" evidence="4">
    <location>
        <begin position="1865"/>
        <end position="1951"/>
    </location>
</feature>
<evidence type="ECO:0000259" key="6">
    <source>
        <dbReference type="PROSITE" id="PS50913"/>
    </source>
</evidence>
<feature type="coiled-coil region" evidence="4">
    <location>
        <begin position="141"/>
        <end position="994"/>
    </location>
</feature>
<feature type="region of interest" description="Disordered" evidence="5">
    <location>
        <begin position="1244"/>
        <end position="1280"/>
    </location>
</feature>
<gene>
    <name evidence="7" type="ORF">MGAL_10B011774</name>
</gene>
<feature type="coiled-coil region" evidence="4">
    <location>
        <begin position="1288"/>
        <end position="1372"/>
    </location>
</feature>